<comment type="caution">
    <text evidence="1">The sequence shown here is derived from an EMBL/GenBank/DDBJ whole genome shotgun (WGS) entry which is preliminary data.</text>
</comment>
<gene>
    <name evidence="1" type="ORF">CUD01_18460</name>
</gene>
<dbReference type="Pfam" id="PF04860">
    <property type="entry name" value="Phage_portal"/>
    <property type="match status" value="1"/>
</dbReference>
<reference evidence="1 2" key="1">
    <citation type="submission" date="2019-06" db="EMBL/GenBank/DDBJ databases">
        <title>Whole genome shotgun sequence of Cellulomonas uda NBRC 3747.</title>
        <authorList>
            <person name="Hosoyama A."/>
            <person name="Uohara A."/>
            <person name="Ohji S."/>
            <person name="Ichikawa N."/>
        </authorList>
    </citation>
    <scope>NUCLEOTIDE SEQUENCE [LARGE SCALE GENOMIC DNA]</scope>
    <source>
        <strain evidence="1 2">NBRC 3747</strain>
    </source>
</reference>
<keyword evidence="2" id="KW-1185">Reference proteome</keyword>
<evidence type="ECO:0000313" key="2">
    <source>
        <dbReference type="Proteomes" id="UP000315842"/>
    </source>
</evidence>
<dbReference type="InterPro" id="IPR006944">
    <property type="entry name" value="Phage/GTA_portal"/>
</dbReference>
<dbReference type="Gene3D" id="3.30.1120.70">
    <property type="match status" value="1"/>
</dbReference>
<evidence type="ECO:0008006" key="3">
    <source>
        <dbReference type="Google" id="ProtNLM"/>
    </source>
</evidence>
<dbReference type="Gene3D" id="1.20.1270.210">
    <property type="match status" value="1"/>
</dbReference>
<organism evidence="1 2">
    <name type="scientific">Cellulomonas uda</name>
    <dbReference type="NCBI Taxonomy" id="1714"/>
    <lineage>
        <taxon>Bacteria</taxon>
        <taxon>Bacillati</taxon>
        <taxon>Actinomycetota</taxon>
        <taxon>Actinomycetes</taxon>
        <taxon>Micrococcales</taxon>
        <taxon>Cellulomonadaceae</taxon>
        <taxon>Cellulomonas</taxon>
    </lineage>
</organism>
<proteinExistence type="predicted"/>
<dbReference type="Gene3D" id="3.40.140.120">
    <property type="match status" value="1"/>
</dbReference>
<evidence type="ECO:0000313" key="1">
    <source>
        <dbReference type="EMBL" id="GEA81402.1"/>
    </source>
</evidence>
<dbReference type="EMBL" id="BJLP01000028">
    <property type="protein sequence ID" value="GEA81402.1"/>
    <property type="molecule type" value="Genomic_DNA"/>
</dbReference>
<name>A0A4Y3KBT4_CELUD</name>
<dbReference type="Proteomes" id="UP000315842">
    <property type="component" value="Unassembled WGS sequence"/>
</dbReference>
<protein>
    <recommendedName>
        <fullName evidence="3">Phage portal protein</fullName>
    </recommendedName>
</protein>
<accession>A0A4Y3KBT4</accession>
<sequence length="358" mass="39272">MWQGTPHPSGVGLWSRLKLAAGVGRTGGELAYPNVGLQMPWTDNTHLSRIVLSDLFGDVETDAITRLEAMRVPSIAKGRALICGTLSRQPMAKFRGAEQVDADAWLYRTDTGVSPQSRMLWTLDDLIFNGMCLWTVERDADGRITDALRVPPQWWSLDKDLNILVDGVKARADEVIFFEGPQDGLLEIGRDMIRAARNTTRAYSQRVETPVPAVELHMTDPNADLNAPEIDQALSQWEAVRRRGGTAVTPASVEVKVHGDKATDMFVEGRNAERLDAANFLALPGALLDGSTATASLTYSTQEGRRNELVDYSLSFWATPIEARLSMDDVCESGTRIAFDLAYLSTPNQPAQGPASKD</sequence>
<dbReference type="AlphaFoldDB" id="A0A4Y3KBT4"/>